<dbReference type="EMBL" id="GBXM01063034">
    <property type="protein sequence ID" value="JAH45543.1"/>
    <property type="molecule type" value="Transcribed_RNA"/>
</dbReference>
<name>A0A0E9SYC8_ANGAN</name>
<reference evidence="1" key="2">
    <citation type="journal article" date="2015" name="Fish Shellfish Immunol.">
        <title>Early steps in the European eel (Anguilla anguilla)-Vibrio vulnificus interaction in the gills: Role of the RtxA13 toxin.</title>
        <authorList>
            <person name="Callol A."/>
            <person name="Pajuelo D."/>
            <person name="Ebbesson L."/>
            <person name="Teles M."/>
            <person name="MacKenzie S."/>
            <person name="Amaro C."/>
        </authorList>
    </citation>
    <scope>NUCLEOTIDE SEQUENCE</scope>
</reference>
<protein>
    <submittedName>
        <fullName evidence="1">Uncharacterized protein</fullName>
    </submittedName>
</protein>
<proteinExistence type="predicted"/>
<evidence type="ECO:0000313" key="1">
    <source>
        <dbReference type="EMBL" id="JAH45543.1"/>
    </source>
</evidence>
<organism evidence="1">
    <name type="scientific">Anguilla anguilla</name>
    <name type="common">European freshwater eel</name>
    <name type="synonym">Muraena anguilla</name>
    <dbReference type="NCBI Taxonomy" id="7936"/>
    <lineage>
        <taxon>Eukaryota</taxon>
        <taxon>Metazoa</taxon>
        <taxon>Chordata</taxon>
        <taxon>Craniata</taxon>
        <taxon>Vertebrata</taxon>
        <taxon>Euteleostomi</taxon>
        <taxon>Actinopterygii</taxon>
        <taxon>Neopterygii</taxon>
        <taxon>Teleostei</taxon>
        <taxon>Anguilliformes</taxon>
        <taxon>Anguillidae</taxon>
        <taxon>Anguilla</taxon>
    </lineage>
</organism>
<dbReference type="AlphaFoldDB" id="A0A0E9SYC8"/>
<reference evidence="1" key="1">
    <citation type="submission" date="2014-11" db="EMBL/GenBank/DDBJ databases">
        <authorList>
            <person name="Amaro Gonzalez C."/>
        </authorList>
    </citation>
    <scope>NUCLEOTIDE SEQUENCE</scope>
</reference>
<accession>A0A0E9SYC8</accession>
<sequence length="57" mass="6723">MHTQVWWCAHACTHAHIQVWQCTHVHAHTYRFGSFSLTQKTVLLKEITTWLVSFSNL</sequence>